<evidence type="ECO:0000313" key="2">
    <source>
        <dbReference type="EMBL" id="GAA1598658.1"/>
    </source>
</evidence>
<feature type="transmembrane region" description="Helical" evidence="1">
    <location>
        <begin position="95"/>
        <end position="120"/>
    </location>
</feature>
<feature type="transmembrane region" description="Helical" evidence="1">
    <location>
        <begin position="171"/>
        <end position="191"/>
    </location>
</feature>
<dbReference type="RefSeq" id="WP_344195946.1">
    <property type="nucleotide sequence ID" value="NZ_BAAAND010000008.1"/>
</dbReference>
<organism evidence="2 3">
    <name type="scientific">Kribbella karoonensis</name>
    <dbReference type="NCBI Taxonomy" id="324851"/>
    <lineage>
        <taxon>Bacteria</taxon>
        <taxon>Bacillati</taxon>
        <taxon>Actinomycetota</taxon>
        <taxon>Actinomycetes</taxon>
        <taxon>Propionibacteriales</taxon>
        <taxon>Kribbellaceae</taxon>
        <taxon>Kribbella</taxon>
    </lineage>
</organism>
<evidence type="ECO:0000256" key="1">
    <source>
        <dbReference type="SAM" id="Phobius"/>
    </source>
</evidence>
<accession>A0ABN2E8L0</accession>
<keyword evidence="1" id="KW-1133">Transmembrane helix</keyword>
<proteinExistence type="predicted"/>
<keyword evidence="1" id="KW-0472">Membrane</keyword>
<feature type="transmembrane region" description="Helical" evidence="1">
    <location>
        <begin position="64"/>
        <end position="83"/>
    </location>
</feature>
<dbReference type="Pfam" id="PF17197">
    <property type="entry name" value="DUF5134"/>
    <property type="match status" value="1"/>
</dbReference>
<evidence type="ECO:0000313" key="3">
    <source>
        <dbReference type="Proteomes" id="UP001500190"/>
    </source>
</evidence>
<gene>
    <name evidence="2" type="ORF">GCM10009742_52700</name>
</gene>
<dbReference type="EMBL" id="BAAAND010000008">
    <property type="protein sequence ID" value="GAA1598658.1"/>
    <property type="molecule type" value="Genomic_DNA"/>
</dbReference>
<feature type="transmembrane region" description="Helical" evidence="1">
    <location>
        <begin position="39"/>
        <end position="58"/>
    </location>
</feature>
<dbReference type="InterPro" id="IPR033458">
    <property type="entry name" value="DUF5134"/>
</dbReference>
<sequence>MSHGMLPAGPSVALTVVFAVSGLYCLWRVASGRGRGIETVVDVNHILMSPAMLLMLWLPPAPGITWVQIALFSGLALVFFRHLSTSDGVTARTGALLHGGMNLGMVWMLAVGLTGMSGMASMSGMDHMAGMDHGGAQQTWTGLLSWSVAGLLLLSAAWWLARALRSRSHRILCCCHALATGGMAAMLALMVPAL</sequence>
<evidence type="ECO:0008006" key="4">
    <source>
        <dbReference type="Google" id="ProtNLM"/>
    </source>
</evidence>
<keyword evidence="1" id="KW-0812">Transmembrane</keyword>
<reference evidence="2 3" key="1">
    <citation type="journal article" date="2019" name="Int. J. Syst. Evol. Microbiol.">
        <title>The Global Catalogue of Microorganisms (GCM) 10K type strain sequencing project: providing services to taxonomists for standard genome sequencing and annotation.</title>
        <authorList>
            <consortium name="The Broad Institute Genomics Platform"/>
            <consortium name="The Broad Institute Genome Sequencing Center for Infectious Disease"/>
            <person name="Wu L."/>
            <person name="Ma J."/>
        </authorList>
    </citation>
    <scope>NUCLEOTIDE SEQUENCE [LARGE SCALE GENOMIC DNA]</scope>
    <source>
        <strain evidence="2 3">JCM 14304</strain>
    </source>
</reference>
<keyword evidence="3" id="KW-1185">Reference proteome</keyword>
<comment type="caution">
    <text evidence="2">The sequence shown here is derived from an EMBL/GenBank/DDBJ whole genome shotgun (WGS) entry which is preliminary data.</text>
</comment>
<feature type="transmembrane region" description="Helical" evidence="1">
    <location>
        <begin position="140"/>
        <end position="159"/>
    </location>
</feature>
<name>A0ABN2E8L0_9ACTN</name>
<dbReference type="Proteomes" id="UP001500190">
    <property type="component" value="Unassembled WGS sequence"/>
</dbReference>
<feature type="transmembrane region" description="Helical" evidence="1">
    <location>
        <begin position="6"/>
        <end position="27"/>
    </location>
</feature>
<protein>
    <recommendedName>
        <fullName evidence="4">DUF5134 domain-containing protein</fullName>
    </recommendedName>
</protein>